<gene>
    <name evidence="1" type="ORF">ElyMa_003979000</name>
</gene>
<reference evidence="1 2" key="1">
    <citation type="journal article" date="2021" name="Elife">
        <title>Chloroplast acquisition without the gene transfer in kleptoplastic sea slugs, Plakobranchus ocellatus.</title>
        <authorList>
            <person name="Maeda T."/>
            <person name="Takahashi S."/>
            <person name="Yoshida T."/>
            <person name="Shimamura S."/>
            <person name="Takaki Y."/>
            <person name="Nagai Y."/>
            <person name="Toyoda A."/>
            <person name="Suzuki Y."/>
            <person name="Arimoto A."/>
            <person name="Ishii H."/>
            <person name="Satoh N."/>
            <person name="Nishiyama T."/>
            <person name="Hasebe M."/>
            <person name="Maruyama T."/>
            <person name="Minagawa J."/>
            <person name="Obokata J."/>
            <person name="Shigenobu S."/>
        </authorList>
    </citation>
    <scope>NUCLEOTIDE SEQUENCE [LARGE SCALE GENOMIC DNA]</scope>
</reference>
<dbReference type="EMBL" id="BMAT01008093">
    <property type="protein sequence ID" value="GFR77804.1"/>
    <property type="molecule type" value="Genomic_DNA"/>
</dbReference>
<protein>
    <submittedName>
        <fullName evidence="1">Uncharacterized protein</fullName>
    </submittedName>
</protein>
<name>A0AAV4FWZ9_9GAST</name>
<dbReference type="AlphaFoldDB" id="A0AAV4FWZ9"/>
<sequence length="96" mass="10991">MATPGNGDHCDFRLIWTGCETNELVEDFRRETCVSPSIDGDLRTWWSRGRSLISRLRPAIEIHVVVRVVLVYDVRLTERQSVSHDARLNQVSQIVG</sequence>
<comment type="caution">
    <text evidence="1">The sequence shown here is derived from an EMBL/GenBank/DDBJ whole genome shotgun (WGS) entry which is preliminary data.</text>
</comment>
<proteinExistence type="predicted"/>
<keyword evidence="2" id="KW-1185">Reference proteome</keyword>
<evidence type="ECO:0000313" key="1">
    <source>
        <dbReference type="EMBL" id="GFR77804.1"/>
    </source>
</evidence>
<organism evidence="1 2">
    <name type="scientific">Elysia marginata</name>
    <dbReference type="NCBI Taxonomy" id="1093978"/>
    <lineage>
        <taxon>Eukaryota</taxon>
        <taxon>Metazoa</taxon>
        <taxon>Spiralia</taxon>
        <taxon>Lophotrochozoa</taxon>
        <taxon>Mollusca</taxon>
        <taxon>Gastropoda</taxon>
        <taxon>Heterobranchia</taxon>
        <taxon>Euthyneura</taxon>
        <taxon>Panpulmonata</taxon>
        <taxon>Sacoglossa</taxon>
        <taxon>Placobranchoidea</taxon>
        <taxon>Plakobranchidae</taxon>
        <taxon>Elysia</taxon>
    </lineage>
</organism>
<evidence type="ECO:0000313" key="2">
    <source>
        <dbReference type="Proteomes" id="UP000762676"/>
    </source>
</evidence>
<dbReference type="Proteomes" id="UP000762676">
    <property type="component" value="Unassembled WGS sequence"/>
</dbReference>
<accession>A0AAV4FWZ9</accession>